<dbReference type="Proteomes" id="UP001190700">
    <property type="component" value="Unassembled WGS sequence"/>
</dbReference>
<dbReference type="InterPro" id="IPR006626">
    <property type="entry name" value="PbH1"/>
</dbReference>
<accession>A0AAE0L264</accession>
<dbReference type="InterPro" id="IPR011050">
    <property type="entry name" value="Pectin_lyase_fold/virulence"/>
</dbReference>
<proteinExistence type="predicted"/>
<dbReference type="Gene3D" id="2.160.20.20">
    <property type="match status" value="1"/>
</dbReference>
<dbReference type="PANTHER" id="PTHR11319:SF35">
    <property type="entry name" value="OUTER MEMBRANE PROTEIN PMPC-RELATED"/>
    <property type="match status" value="1"/>
</dbReference>
<dbReference type="SMART" id="SM00710">
    <property type="entry name" value="PbH1"/>
    <property type="match status" value="14"/>
</dbReference>
<evidence type="ECO:0000313" key="2">
    <source>
        <dbReference type="EMBL" id="KAK3269074.1"/>
    </source>
</evidence>
<protein>
    <recommendedName>
        <fullName evidence="4">Pectate lyase C</fullName>
    </recommendedName>
</protein>
<organism evidence="2 3">
    <name type="scientific">Cymbomonas tetramitiformis</name>
    <dbReference type="NCBI Taxonomy" id="36881"/>
    <lineage>
        <taxon>Eukaryota</taxon>
        <taxon>Viridiplantae</taxon>
        <taxon>Chlorophyta</taxon>
        <taxon>Pyramimonadophyceae</taxon>
        <taxon>Pyramimonadales</taxon>
        <taxon>Pyramimonadaceae</taxon>
        <taxon>Cymbomonas</taxon>
    </lineage>
</organism>
<name>A0AAE0L264_9CHLO</name>
<feature type="region of interest" description="Disordered" evidence="1">
    <location>
        <begin position="290"/>
        <end position="319"/>
    </location>
</feature>
<gene>
    <name evidence="2" type="ORF">CYMTET_22465</name>
</gene>
<dbReference type="InterPro" id="IPR018247">
    <property type="entry name" value="EF_Hand_1_Ca_BS"/>
</dbReference>
<comment type="caution">
    <text evidence="2">The sequence shown here is derived from an EMBL/GenBank/DDBJ whole genome shotgun (WGS) entry which is preliminary data.</text>
</comment>
<dbReference type="EMBL" id="LGRX02011308">
    <property type="protein sequence ID" value="KAK3269074.1"/>
    <property type="molecule type" value="Genomic_DNA"/>
</dbReference>
<dbReference type="SUPFAM" id="SSF51126">
    <property type="entry name" value="Pectin lyase-like"/>
    <property type="match status" value="5"/>
</dbReference>
<evidence type="ECO:0000313" key="3">
    <source>
        <dbReference type="Proteomes" id="UP001190700"/>
    </source>
</evidence>
<feature type="compositionally biased region" description="Pro residues" evidence="1">
    <location>
        <begin position="290"/>
        <end position="317"/>
    </location>
</feature>
<evidence type="ECO:0008006" key="4">
    <source>
        <dbReference type="Google" id="ProtNLM"/>
    </source>
</evidence>
<evidence type="ECO:0000256" key="1">
    <source>
        <dbReference type="SAM" id="MobiDB-lite"/>
    </source>
</evidence>
<dbReference type="PROSITE" id="PS00018">
    <property type="entry name" value="EF_HAND_1"/>
    <property type="match status" value="1"/>
</dbReference>
<dbReference type="InterPro" id="IPR012332">
    <property type="entry name" value="Autotransporter_pectin_lyase_C"/>
</dbReference>
<sequence length="1680" mass="170714">MPLFADFDFDDNGFLSPREYGALSKLVQRRFALILESHISSYLFDGSWQRHGNNQQLGRYRPAGGSHGANISKLMDAGASNLLQSHWLSLGNRLVHDPSPSSDISDTGAARAGGRRALTIRSSTSQGPATTVEECSWLEPLDMVDTLLCNDGSLCYPLEDDASWGCCNSRGKRARCPANWPQMCARDFSCGGLSDHCCFEAGDGCDSDGGERPCFLGCADIAYGGGQNGLWVDTTSATCEDYYVFNYCDESGGYGSGWSAKGGAFEDYAENGVSAVEACCACGGGVRSPPPPQPLQPPRPPVPHSPPPLPPLPPPLPTTQITGEALSTALCGADQSRDHWGSPQHLCVALTGITGKPSAHCVATRQITGEALGTALSLNGSTAVIDDAIYGAAQLNSMVADPDAAVILLRTHVALDGPLPAVDRALDVHGSCSDVSSTRCRISGEDAHRLWRVTESGTLRLEALELRAGYTMERGGALHVVWGRVSLHNCLLEGNTALGDGGALHAEGSHVALVSSHVLSNVAWGSAGALQVCCGSALVLDAGTVVEGNIAKKECTVSVEGNSTLLLNRSQVTGNRVETFGGGMCLDDNSTAQLTGSEVAGNSATSAGGMILRGDSTVVLLGGSAVSGNAANDNAGGVQLLTGAATHLWVLEGSVISDNHAFNQAGGVHVYVGSITVLGGSAIARNRAAQGGGIFFTSEGQMVLVDATVADNEAVLNSPGVVAGPVASGGGVYSEQGSVTVQGASAIVRNRATRGGGLFQSSTGRMALVNTTVADNAAEEFGGGLYSEEKATPVSLTGVQLRNNSALSGDGGGMYLTNGASVVLQGESRVEGNSASERGGGLHGCELSSIRVGEASAVRGNLAQWGGGIFIQEGEETIITEGSVVESNQAEQDGGGIYGAPGAEIVVEGGSHVALNHATSGHGGGIFGSMHARLHVRGAGTAVVSNSAQSGNGGGIFACKLGEVNVSNGAEVVDNLAGGAGGGIYTEGLAAVMGGLVARNAAMSTDGGGVHGEAVVLDVSAGVMNNTALEGQGGGIHATGNVSIARGSSVSSNVARSSGGGVSALSNCWIEHSALEGNVVRDGDGGALSGMGPTILHSVFITQNIAGAYGGGVSMGPMAPLQMENGSRVSDNVCGRSAGGIFGFVVVVTSGSLISGNSADEDGGGILIRRSGHLTLEGGSQVTGNYAQEKGGGIRCSTNASAEVRGASLITDNVALKEGGGVSLSHGMHAFTHGGRTVEGGMTIIHVSGQSRIERNSALRYSGGGVSAAPYTRVRMENATLAGNHAKGSSGGGVDAFNSQLELHGINITGNFAYYYGGALMLNQSAARITSTTFARNGAVNSGGAITTTRSTVVLGQPAAECASEAPPACCQRDALSAVGSQVGAGGAGSARAAAGNVSAAASLPELGCGFDVHVVENVALVGSAFYFHETNASATRLVAQGNRMLEGELLFLSRIQVLQCTSPSVIYTDTAPLLMSWSRFVGNEGTGLHTKGGLGIVVSDTQFLLQHSTERGSGMYLEASGVAQVERTAFHSNVASSEGAGLYSEGRLTMAECSFHNNSATTGAAAYLLLQPPANATAVVGLNTELRESTFSANAATNGAVFYMEGAGDEDAWGAETMAESVRLESLRFENNTASGGGAIVYWAPEDLQLSPQVPLLSSALTSPVHRVARCQTAAASAE</sequence>
<keyword evidence="3" id="KW-1185">Reference proteome</keyword>
<reference evidence="2 3" key="1">
    <citation type="journal article" date="2015" name="Genome Biol. Evol.">
        <title>Comparative Genomics of a Bacterivorous Green Alga Reveals Evolutionary Causalities and Consequences of Phago-Mixotrophic Mode of Nutrition.</title>
        <authorList>
            <person name="Burns J.A."/>
            <person name="Paasch A."/>
            <person name="Narechania A."/>
            <person name="Kim E."/>
        </authorList>
    </citation>
    <scope>NUCLEOTIDE SEQUENCE [LARGE SCALE GENOMIC DNA]</scope>
    <source>
        <strain evidence="2 3">PLY_AMNH</strain>
    </source>
</reference>
<dbReference type="PANTHER" id="PTHR11319">
    <property type="entry name" value="G PROTEIN-COUPLED RECEPTOR-RELATED"/>
    <property type="match status" value="1"/>
</dbReference>